<evidence type="ECO:0000256" key="1">
    <source>
        <dbReference type="SAM" id="Phobius"/>
    </source>
</evidence>
<dbReference type="RefSeq" id="WP_090839489.1">
    <property type="nucleotide sequence ID" value="NZ_FORM01000004.1"/>
</dbReference>
<dbReference type="SUPFAM" id="SSF55073">
    <property type="entry name" value="Nucleotide cyclase"/>
    <property type="match status" value="1"/>
</dbReference>
<dbReference type="AlphaFoldDB" id="A0A1I3NUP3"/>
<reference evidence="4" key="1">
    <citation type="submission" date="2016-10" db="EMBL/GenBank/DDBJ databases">
        <authorList>
            <person name="Varghese N."/>
            <person name="Submissions S."/>
        </authorList>
    </citation>
    <scope>NUCLEOTIDE SEQUENCE [LARGE SCALE GENOMIC DNA]</scope>
    <source>
        <strain evidence="4">DSM 28881</strain>
    </source>
</reference>
<evidence type="ECO:0000259" key="2">
    <source>
        <dbReference type="PROSITE" id="PS50125"/>
    </source>
</evidence>
<dbReference type="Proteomes" id="UP000199559">
    <property type="component" value="Unassembled WGS sequence"/>
</dbReference>
<evidence type="ECO:0000313" key="4">
    <source>
        <dbReference type="Proteomes" id="UP000199559"/>
    </source>
</evidence>
<dbReference type="STRING" id="1144750.SAMN05443431_104276"/>
<dbReference type="CDD" id="cd07302">
    <property type="entry name" value="CHD"/>
    <property type="match status" value="1"/>
</dbReference>
<feature type="transmembrane region" description="Helical" evidence="1">
    <location>
        <begin position="58"/>
        <end position="82"/>
    </location>
</feature>
<keyword evidence="1" id="KW-0472">Membrane</keyword>
<dbReference type="GO" id="GO:0035556">
    <property type="term" value="P:intracellular signal transduction"/>
    <property type="evidence" value="ECO:0007669"/>
    <property type="project" value="InterPro"/>
</dbReference>
<dbReference type="InterPro" id="IPR029787">
    <property type="entry name" value="Nucleotide_cyclase"/>
</dbReference>
<keyword evidence="1" id="KW-1133">Transmembrane helix</keyword>
<keyword evidence="4" id="KW-1185">Reference proteome</keyword>
<feature type="transmembrane region" description="Helical" evidence="1">
    <location>
        <begin position="102"/>
        <end position="119"/>
    </location>
</feature>
<name>A0A1I3NUP3_9FLAO</name>
<dbReference type="PROSITE" id="PS50125">
    <property type="entry name" value="GUANYLATE_CYCLASE_2"/>
    <property type="match status" value="1"/>
</dbReference>
<keyword evidence="1" id="KW-0812">Transmembrane</keyword>
<evidence type="ECO:0000313" key="3">
    <source>
        <dbReference type="EMBL" id="SFJ12995.1"/>
    </source>
</evidence>
<feature type="domain" description="Guanylate cyclase" evidence="2">
    <location>
        <begin position="186"/>
        <end position="315"/>
    </location>
</feature>
<dbReference type="Pfam" id="PF00211">
    <property type="entry name" value="Guanylate_cyc"/>
    <property type="match status" value="1"/>
</dbReference>
<gene>
    <name evidence="3" type="ORF">SAMN05443431_104276</name>
</gene>
<proteinExistence type="predicted"/>
<dbReference type="InterPro" id="IPR001054">
    <property type="entry name" value="A/G_cyclase"/>
</dbReference>
<organism evidence="3 4">
    <name type="scientific">Olleya namhaensis</name>
    <dbReference type="NCBI Taxonomy" id="1144750"/>
    <lineage>
        <taxon>Bacteria</taxon>
        <taxon>Pseudomonadati</taxon>
        <taxon>Bacteroidota</taxon>
        <taxon>Flavobacteriia</taxon>
        <taxon>Flavobacteriales</taxon>
        <taxon>Flavobacteriaceae</taxon>
    </lineage>
</organism>
<dbReference type="EMBL" id="FORM01000004">
    <property type="protein sequence ID" value="SFJ12995.1"/>
    <property type="molecule type" value="Genomic_DNA"/>
</dbReference>
<dbReference type="Gene3D" id="3.30.70.1230">
    <property type="entry name" value="Nucleotide cyclase"/>
    <property type="match status" value="1"/>
</dbReference>
<sequence>MKNIVFPFVRLLIATIIFWSFSFCLFITVRYYQVGTEGGKAFQTGKGLQELDADVVPFIYWLEFGLYAGIVVGFVYAIVEFLFQKLHLDKLATGLVLLQKSFIYLLMLVLSTNFIVHLIEVQIDRNLPNESGWWIENKVFWLVVGYFVICSLIFSFFKLAKENFGRGVFFNQLIGKYKKPREERRIFMFLDLQASTTIAEQLGHFKYSELIQECFYDLNHVLPNFDAEIYQYVGDEAVISWSFDKGIKDNNCVELFYKFQDRLLKKQKSYIKKFGLLPKFKAGLHGGKLIVTEVGSIKKEIAYHGDVINTSARIQGECNTYNQTLLISEILLQKLKLHKYKLESIGNIALKGKEQEVKLFSINR</sequence>
<dbReference type="GO" id="GO:0009190">
    <property type="term" value="P:cyclic nucleotide biosynthetic process"/>
    <property type="evidence" value="ECO:0007669"/>
    <property type="project" value="InterPro"/>
</dbReference>
<dbReference type="GO" id="GO:0004016">
    <property type="term" value="F:adenylate cyclase activity"/>
    <property type="evidence" value="ECO:0007669"/>
    <property type="project" value="UniProtKB-ARBA"/>
</dbReference>
<protein>
    <submittedName>
        <fullName evidence="3">Adenylate cyclase</fullName>
    </submittedName>
</protein>
<feature type="transmembrane region" description="Helical" evidence="1">
    <location>
        <begin position="12"/>
        <end position="32"/>
    </location>
</feature>
<accession>A0A1I3NUP3</accession>
<feature type="transmembrane region" description="Helical" evidence="1">
    <location>
        <begin position="139"/>
        <end position="157"/>
    </location>
</feature>